<name>A0A3Q9G3C5_9ACTO</name>
<evidence type="ECO:0000313" key="2">
    <source>
        <dbReference type="Proteomes" id="UP000280344"/>
    </source>
</evidence>
<dbReference type="Proteomes" id="UP000280344">
    <property type="component" value="Chromosome"/>
</dbReference>
<proteinExistence type="predicted"/>
<sequence length="149" mass="16882">MATFLFLVNPELAYDPYPDWERWEPLIAEGKFPSSTWNTGMRRQGIVPGDRGLIVKVGREPRGLVGACIITSEIYLGPHWNPEARSVETGYVDIEMREVIDLEDPVTLDELRTVAPHVLWTPRQSGTRVPDIEAETVWSILFDETGDSE</sequence>
<dbReference type="KEGG" id="flh:EJ997_04105"/>
<dbReference type="SUPFAM" id="SSF88697">
    <property type="entry name" value="PUA domain-like"/>
    <property type="match status" value="1"/>
</dbReference>
<evidence type="ECO:0000313" key="1">
    <source>
        <dbReference type="EMBL" id="AZQ76644.1"/>
    </source>
</evidence>
<dbReference type="EMBL" id="CP034593">
    <property type="protein sequence ID" value="AZQ76644.1"/>
    <property type="molecule type" value="Genomic_DNA"/>
</dbReference>
<dbReference type="AlphaFoldDB" id="A0A3Q9G3C5"/>
<accession>A0A3Q9G3C5</accession>
<organism evidence="1 2">
    <name type="scientific">Flaviflexus ciconiae</name>
    <dbReference type="NCBI Taxonomy" id="2496867"/>
    <lineage>
        <taxon>Bacteria</taxon>
        <taxon>Bacillati</taxon>
        <taxon>Actinomycetota</taxon>
        <taxon>Actinomycetes</taxon>
        <taxon>Actinomycetales</taxon>
        <taxon>Actinomycetaceae</taxon>
        <taxon>Flaviflexus</taxon>
    </lineage>
</organism>
<dbReference type="InterPro" id="IPR015947">
    <property type="entry name" value="PUA-like_sf"/>
</dbReference>
<dbReference type="RefSeq" id="WP_126703452.1">
    <property type="nucleotide sequence ID" value="NZ_CP034593.1"/>
</dbReference>
<dbReference type="OrthoDB" id="3312994at2"/>
<gene>
    <name evidence="1" type="ORF">EJ997_04105</name>
</gene>
<keyword evidence="2" id="KW-1185">Reference proteome</keyword>
<reference evidence="1 2" key="1">
    <citation type="submission" date="2018-12" db="EMBL/GenBank/DDBJ databases">
        <title>Complete genome sequence of Flaviflexus sp. H23T48.</title>
        <authorList>
            <person name="Bae J.-W."/>
            <person name="Lee J.-Y."/>
        </authorList>
    </citation>
    <scope>NUCLEOTIDE SEQUENCE [LARGE SCALE GENOMIC DNA]</scope>
    <source>
        <strain evidence="1 2">H23T48</strain>
    </source>
</reference>
<protein>
    <submittedName>
        <fullName evidence="1">Uncharacterized protein</fullName>
    </submittedName>
</protein>